<dbReference type="SMR" id="A0A0H3A7F5"/>
<protein>
    <submittedName>
        <fullName evidence="1">Tetratricopeptide TPR_2 repeat protein</fullName>
    </submittedName>
</protein>
<dbReference type="RefSeq" id="WP_010940266.1">
    <property type="nucleotide sequence ID" value="NC_008751.1"/>
</dbReference>
<dbReference type="SUPFAM" id="SSF48452">
    <property type="entry name" value="TPR-like"/>
    <property type="match status" value="1"/>
</dbReference>
<proteinExistence type="predicted"/>
<dbReference type="EMBL" id="CP000527">
    <property type="protein sequence ID" value="ABM27388.1"/>
    <property type="molecule type" value="Genomic_DNA"/>
</dbReference>
<name>A0A0H3A7F5_NITV4</name>
<dbReference type="AlphaFoldDB" id="A0A0H3A7F5"/>
<dbReference type="InterPro" id="IPR011990">
    <property type="entry name" value="TPR-like_helical_dom_sf"/>
</dbReference>
<evidence type="ECO:0000313" key="2">
    <source>
        <dbReference type="Proteomes" id="UP000009173"/>
    </source>
</evidence>
<sequence>MGLFDAGHDELLRSAGSDDTPLRTHEEHASNDFYGNASVLKRYAGLPRTASLAATVEHGVFYGDYVWEVDMDAPLPAVIAPSPARLDTLARHTPKATFAIGPMVHYAPPSLGPEELAAEKARLGSVLLAFPKHSCHWTQAIYDIDAFCHTLRRTGRDFDTVLVCLYWKDVLQGTARAFMERGFRCVTAGHMYSPYFLNRLRAIIEVADAGIANFFSSALGYCVHLGRPFRIAMQDMEFVTPDAAMQTHREHIFSTSSGSWEADIAEAFKGAPITITPHQRQLVDTMWGSAHVRDAATLRRILDLCAAMRTSGASVAASDCIAADMAALCMVEERPDDALLLLEGVLHRETPPARALATLAEAHLALGATERALDAARRLARSAPDDARLAGLLQRIATRTGASTVAP</sequence>
<organism evidence="1 2">
    <name type="scientific">Nitratidesulfovibrio vulgaris (strain DP4)</name>
    <name type="common">Desulfovibrio vulgaris</name>
    <dbReference type="NCBI Taxonomy" id="391774"/>
    <lineage>
        <taxon>Bacteria</taxon>
        <taxon>Pseudomonadati</taxon>
        <taxon>Thermodesulfobacteriota</taxon>
        <taxon>Desulfovibrionia</taxon>
        <taxon>Desulfovibrionales</taxon>
        <taxon>Desulfovibrionaceae</taxon>
        <taxon>Nitratidesulfovibrio</taxon>
    </lineage>
</organism>
<accession>A0A0H3A7F5</accession>
<dbReference type="HOGENOM" id="CLU_675660_0_0_7"/>
<gene>
    <name evidence="1" type="ordered locus">Dvul_0365</name>
</gene>
<dbReference type="Pfam" id="PF14559">
    <property type="entry name" value="TPR_19"/>
    <property type="match status" value="1"/>
</dbReference>
<dbReference type="KEGG" id="dvl:Dvul_0365"/>
<reference evidence="2" key="1">
    <citation type="journal article" date="2009" name="Environ. Microbiol.">
        <title>Contribution of mobile genetic elements to Desulfovibrio vulgaris genome plasticity.</title>
        <authorList>
            <person name="Walker C.B."/>
            <person name="Stolyar S."/>
            <person name="Chivian D."/>
            <person name="Pinel N."/>
            <person name="Gabster J.A."/>
            <person name="Dehal P.S."/>
            <person name="He Z."/>
            <person name="Yang Z.K."/>
            <person name="Yen H.C."/>
            <person name="Zhou J."/>
            <person name="Wall J.D."/>
            <person name="Hazen T.C."/>
            <person name="Arkin A.P."/>
            <person name="Stahl D.A."/>
        </authorList>
    </citation>
    <scope>NUCLEOTIDE SEQUENCE [LARGE SCALE GENOMIC DNA]</scope>
    <source>
        <strain evidence="2">DP4</strain>
    </source>
</reference>
<dbReference type="Proteomes" id="UP000009173">
    <property type="component" value="Chromosome"/>
</dbReference>
<evidence type="ECO:0000313" key="1">
    <source>
        <dbReference type="EMBL" id="ABM27388.1"/>
    </source>
</evidence>